<evidence type="ECO:0000256" key="1">
    <source>
        <dbReference type="NCBIfam" id="TIGR02020"/>
    </source>
</evidence>
<dbReference type="Pfam" id="PF07284">
    <property type="entry name" value="BCHF"/>
    <property type="match status" value="1"/>
</dbReference>
<dbReference type="GO" id="GO:0019685">
    <property type="term" value="P:photosynthesis, dark reaction"/>
    <property type="evidence" value="ECO:0007669"/>
    <property type="project" value="InterPro"/>
</dbReference>
<dbReference type="NCBIfam" id="TIGR02020">
    <property type="entry name" value="BchF"/>
    <property type="match status" value="1"/>
</dbReference>
<reference evidence="3 4" key="1">
    <citation type="journal article" date="2015" name="Int. J. Syst. Evol. Microbiol.">
        <title>Aestuariivita atlantica sp. nov., isolated from deep sea sediment of the Atlantic Ocean.</title>
        <authorList>
            <person name="Li G."/>
            <person name="Lai Q."/>
            <person name="Du Y."/>
            <person name="Liu X."/>
            <person name="Sun F."/>
            <person name="Shao Z."/>
        </authorList>
    </citation>
    <scope>NUCLEOTIDE SEQUENCE [LARGE SCALE GENOMIC DNA]</scope>
    <source>
        <strain evidence="3 4">22II-S11-z3</strain>
    </source>
</reference>
<keyword evidence="4" id="KW-1185">Reference proteome</keyword>
<dbReference type="OrthoDB" id="8562352at2"/>
<organism evidence="3 4">
    <name type="scientific">Pseudaestuariivita atlantica</name>
    <dbReference type="NCBI Taxonomy" id="1317121"/>
    <lineage>
        <taxon>Bacteria</taxon>
        <taxon>Pseudomonadati</taxon>
        <taxon>Pseudomonadota</taxon>
        <taxon>Alphaproteobacteria</taxon>
        <taxon>Rhodobacterales</taxon>
        <taxon>Paracoccaceae</taxon>
        <taxon>Pseudaestuariivita</taxon>
    </lineage>
</organism>
<dbReference type="EC" id="4.2.1.-" evidence="1"/>
<dbReference type="InterPro" id="IPR009905">
    <property type="entry name" value="BCHF"/>
</dbReference>
<accession>A0A0L1JQQ6</accession>
<feature type="transmembrane region" description="Helical" evidence="2">
    <location>
        <begin position="30"/>
        <end position="54"/>
    </location>
</feature>
<name>A0A0L1JQQ6_9RHOB</name>
<evidence type="ECO:0000313" key="3">
    <source>
        <dbReference type="EMBL" id="KNG93748.1"/>
    </source>
</evidence>
<sequence>MARASGQHRAGAALYTPEQKRRRDASRWTVVQGVLAPLQFAVFLVSLVLVLRYLATGEGYLAATVSIVAKTGILYLIMVTGAIWEKEVFGQYLLAPAFFWEDMVSFAVIALHTAYLVALFTETAGPATQIALALTAYALYVVNAGQFLWKLRQARLQGGVAA</sequence>
<dbReference type="Proteomes" id="UP000036938">
    <property type="component" value="Unassembled WGS sequence"/>
</dbReference>
<dbReference type="GO" id="GO:0030494">
    <property type="term" value="P:bacteriochlorophyll biosynthetic process"/>
    <property type="evidence" value="ECO:0007669"/>
    <property type="project" value="UniProtKB-UniRule"/>
</dbReference>
<protein>
    <recommendedName>
        <fullName evidence="1">2-vinyl bacteriochlorophyllide hydratase</fullName>
        <ecNumber evidence="1">4.2.1.-</ecNumber>
    </recommendedName>
</protein>
<keyword evidence="2" id="KW-0472">Membrane</keyword>
<feature type="transmembrane region" description="Helical" evidence="2">
    <location>
        <begin position="60"/>
        <end position="85"/>
    </location>
</feature>
<feature type="transmembrane region" description="Helical" evidence="2">
    <location>
        <begin position="130"/>
        <end position="149"/>
    </location>
</feature>
<evidence type="ECO:0000313" key="4">
    <source>
        <dbReference type="Proteomes" id="UP000036938"/>
    </source>
</evidence>
<dbReference type="GO" id="GO:0016836">
    <property type="term" value="F:hydro-lyase activity"/>
    <property type="evidence" value="ECO:0007669"/>
    <property type="project" value="InterPro"/>
</dbReference>
<dbReference type="PATRIC" id="fig|1317121.7.peg.2928"/>
<gene>
    <name evidence="3" type="ORF">ATO11_11250</name>
</gene>
<proteinExistence type="predicted"/>
<dbReference type="AlphaFoldDB" id="A0A0L1JQQ6"/>
<dbReference type="RefSeq" id="WP_050530949.1">
    <property type="nucleotide sequence ID" value="NZ_AQQZ01000004.1"/>
</dbReference>
<dbReference type="EMBL" id="AQQZ01000004">
    <property type="protein sequence ID" value="KNG93748.1"/>
    <property type="molecule type" value="Genomic_DNA"/>
</dbReference>
<feature type="transmembrane region" description="Helical" evidence="2">
    <location>
        <begin position="97"/>
        <end position="118"/>
    </location>
</feature>
<dbReference type="STRING" id="1317121.ATO11_11250"/>
<keyword evidence="2" id="KW-1133">Transmembrane helix</keyword>
<keyword evidence="2" id="KW-0812">Transmembrane</keyword>
<comment type="caution">
    <text evidence="3">The sequence shown here is derived from an EMBL/GenBank/DDBJ whole genome shotgun (WGS) entry which is preliminary data.</text>
</comment>
<evidence type="ECO:0000256" key="2">
    <source>
        <dbReference type="SAM" id="Phobius"/>
    </source>
</evidence>